<organism evidence="5 6">
    <name type="scientific">Staphylococcus kloosii</name>
    <dbReference type="NCBI Taxonomy" id="29384"/>
    <lineage>
        <taxon>Bacteria</taxon>
        <taxon>Bacillati</taxon>
        <taxon>Bacillota</taxon>
        <taxon>Bacilli</taxon>
        <taxon>Bacillales</taxon>
        <taxon>Staphylococcaceae</taxon>
        <taxon>Staphylococcus</taxon>
    </lineage>
</organism>
<dbReference type="PANTHER" id="PTHR10204:SF34">
    <property type="entry name" value="NAD(P)H DEHYDROGENASE [QUINONE] 1 ISOFORM 1"/>
    <property type="match status" value="1"/>
</dbReference>
<dbReference type="SUPFAM" id="SSF52218">
    <property type="entry name" value="Flavoproteins"/>
    <property type="match status" value="1"/>
</dbReference>
<evidence type="ECO:0000256" key="1">
    <source>
        <dbReference type="ARBA" id="ARBA00006252"/>
    </source>
</evidence>
<comment type="similarity">
    <text evidence="1">Belongs to the NAD(P)H dehydrogenase (quinone) family.</text>
</comment>
<name>A0A151A4B6_9STAP</name>
<dbReference type="GO" id="GO:0005829">
    <property type="term" value="C:cytosol"/>
    <property type="evidence" value="ECO:0007669"/>
    <property type="project" value="TreeGrafter"/>
</dbReference>
<reference evidence="4" key="2">
    <citation type="journal article" date="2021" name="PeerJ">
        <title>Extensive microbial diversity within the chicken gut microbiome revealed by metagenomics and culture.</title>
        <authorList>
            <person name="Gilroy R."/>
            <person name="Ravi A."/>
            <person name="Getino M."/>
            <person name="Pursley I."/>
            <person name="Horton D.L."/>
            <person name="Alikhan N.F."/>
            <person name="Baker D."/>
            <person name="Gharbi K."/>
            <person name="Hall N."/>
            <person name="Watson M."/>
            <person name="Adriaenssens E.M."/>
            <person name="Foster-Nyarko E."/>
            <person name="Jarju S."/>
            <person name="Secka A."/>
            <person name="Antonio M."/>
            <person name="Oren A."/>
            <person name="Chaudhuri R.R."/>
            <person name="La Ragione R."/>
            <person name="Hildebrand F."/>
            <person name="Pallen M.J."/>
        </authorList>
    </citation>
    <scope>NUCLEOTIDE SEQUENCE</scope>
    <source>
        <strain evidence="4">CHK149-3286</strain>
    </source>
</reference>
<dbReference type="InterPro" id="IPR029039">
    <property type="entry name" value="Flavoprotein-like_sf"/>
</dbReference>
<evidence type="ECO:0000313" key="6">
    <source>
        <dbReference type="Proteomes" id="UP000075418"/>
    </source>
</evidence>
<dbReference type="InterPro" id="IPR051545">
    <property type="entry name" value="NAD(P)H_dehydrogenase_qn"/>
</dbReference>
<comment type="caution">
    <text evidence="5">The sequence shown here is derived from an EMBL/GenBank/DDBJ whole genome shotgun (WGS) entry which is preliminary data.</text>
</comment>
<proteinExistence type="inferred from homology"/>
<dbReference type="Gene3D" id="3.40.50.360">
    <property type="match status" value="1"/>
</dbReference>
<feature type="domain" description="Flavodoxin-like fold" evidence="3">
    <location>
        <begin position="13"/>
        <end position="174"/>
    </location>
</feature>
<dbReference type="Pfam" id="PF02525">
    <property type="entry name" value="Flavodoxin_2"/>
    <property type="match status" value="1"/>
</dbReference>
<protein>
    <submittedName>
        <fullName evidence="5">Flavodoxin</fullName>
    </submittedName>
    <submittedName>
        <fullName evidence="4">NAD(P)H-dependent oxidoreductase</fullName>
    </submittedName>
</protein>
<dbReference type="PANTHER" id="PTHR10204">
    <property type="entry name" value="NAD P H OXIDOREDUCTASE-RELATED"/>
    <property type="match status" value="1"/>
</dbReference>
<dbReference type="InterPro" id="IPR003680">
    <property type="entry name" value="Flavodoxin_fold"/>
</dbReference>
<dbReference type="RefSeq" id="WP_061854234.1">
    <property type="nucleotide sequence ID" value="NZ_DYVT01000062.1"/>
</dbReference>
<accession>A0A151A4B6</accession>
<evidence type="ECO:0000256" key="2">
    <source>
        <dbReference type="ARBA" id="ARBA00023002"/>
    </source>
</evidence>
<dbReference type="GO" id="GO:0003955">
    <property type="term" value="F:NAD(P)H dehydrogenase (quinone) activity"/>
    <property type="evidence" value="ECO:0007669"/>
    <property type="project" value="TreeGrafter"/>
</dbReference>
<dbReference type="AlphaFoldDB" id="A0A151A4B6"/>
<dbReference type="EMBL" id="DYVT01000062">
    <property type="protein sequence ID" value="HJF67809.1"/>
    <property type="molecule type" value="Genomic_DNA"/>
</dbReference>
<evidence type="ECO:0000259" key="3">
    <source>
        <dbReference type="Pfam" id="PF02525"/>
    </source>
</evidence>
<dbReference type="EMBL" id="LUGM01000002">
    <property type="protein sequence ID" value="KYH14010.1"/>
    <property type="molecule type" value="Genomic_DNA"/>
</dbReference>
<dbReference type="Proteomes" id="UP000075418">
    <property type="component" value="Unassembled WGS sequence"/>
</dbReference>
<keyword evidence="2" id="KW-0560">Oxidoreductase</keyword>
<dbReference type="Proteomes" id="UP000706163">
    <property type="component" value="Unassembled WGS sequence"/>
</dbReference>
<evidence type="ECO:0000313" key="4">
    <source>
        <dbReference type="EMBL" id="HJF67809.1"/>
    </source>
</evidence>
<evidence type="ECO:0000313" key="5">
    <source>
        <dbReference type="EMBL" id="KYH14010.1"/>
    </source>
</evidence>
<reference evidence="4" key="3">
    <citation type="submission" date="2021-09" db="EMBL/GenBank/DDBJ databases">
        <authorList>
            <person name="Gilroy R."/>
        </authorList>
    </citation>
    <scope>NUCLEOTIDE SEQUENCE</scope>
    <source>
        <strain evidence="4">CHK149-3286</strain>
    </source>
</reference>
<reference evidence="5 6" key="1">
    <citation type="submission" date="2016-02" db="EMBL/GenBank/DDBJ databases">
        <title>Draft genome sequence of hydrocarbon degrading Staphylococcus saprophyticus Strain CNV2, isolated from crude-oil contaminated soil from Noonmati Oil Refinery, Guwahati, Assam, India.</title>
        <authorList>
            <person name="Mukherjee A."/>
            <person name="Chettri B."/>
            <person name="Langpoklakpam J."/>
            <person name="Singh A.K."/>
            <person name="Chattopadhyay D.J."/>
        </authorList>
    </citation>
    <scope>NUCLEOTIDE SEQUENCE [LARGE SCALE GENOMIC DNA]</scope>
    <source>
        <strain evidence="5 6">CNV2</strain>
    </source>
</reference>
<sequence length="185" mass="22016">MISIIYGGNQEGICFDIYQSILSQLDNNNIRNINLQYENISLTLPHGYHSQITEQQMELIESIHSSDTLIFIYPLYWFNMTPIMKSFIDQVFWPEYAFSFKEKQYFKKGLWKNKKAIIVYTQGGPEIFHKLNKRLGYQVLKYPLHLSGIYNIKTYHLDNLNRSKQQRYKITKRINNIAHQIAKQV</sequence>
<gene>
    <name evidence="5" type="ORF">A0131_04235</name>
    <name evidence="4" type="ORF">K8V85_05805</name>
</gene>